<keyword evidence="2" id="KW-1185">Reference proteome</keyword>
<sequence length="169" mass="18613">MTTPAPAPTPTAPTLAQFELRYLVLAAQREGNRALGRQLADLGLTTSQFEIILVLSRYGPITLKELGELIVCETASPSRIVDTLVRRGYVERSTHASDRRAVALRLTDGGRELVPRLREIEKVMDDGARVMFDGSEMTGLVSALRTYLDGTESGAVLERRFADDRLPLD</sequence>
<proteinExistence type="predicted"/>
<reference evidence="1" key="1">
    <citation type="submission" date="2021-06" db="EMBL/GenBank/DDBJ databases">
        <authorList>
            <person name="Ellington A.J."/>
            <person name="Bryan N.C."/>
            <person name="Christner B.C."/>
            <person name="Reisch C.R."/>
        </authorList>
    </citation>
    <scope>NUCLEOTIDE SEQUENCE</scope>
    <source>
        <strain evidence="1">L6-1</strain>
    </source>
</reference>
<dbReference type="Proteomes" id="UP000681794">
    <property type="component" value="Chromosome"/>
</dbReference>
<evidence type="ECO:0000313" key="2">
    <source>
        <dbReference type="Proteomes" id="UP000681794"/>
    </source>
</evidence>
<gene>
    <name evidence="1" type="ORF">KM842_13150</name>
</gene>
<dbReference type="EMBL" id="CP076544">
    <property type="protein sequence ID" value="QWS33180.1"/>
    <property type="molecule type" value="Genomic_DNA"/>
</dbReference>
<evidence type="ECO:0000313" key="1">
    <source>
        <dbReference type="EMBL" id="QWS33180.1"/>
    </source>
</evidence>
<organism evidence="1 2">
    <name type="scientific">Curtobacterium aetherium</name>
    <dbReference type="NCBI Taxonomy" id="2841594"/>
    <lineage>
        <taxon>Bacteria</taxon>
        <taxon>Bacillati</taxon>
        <taxon>Actinomycetota</taxon>
        <taxon>Actinomycetes</taxon>
        <taxon>Micrococcales</taxon>
        <taxon>Microbacteriaceae</taxon>
        <taxon>Curtobacterium</taxon>
    </lineage>
</organism>
<protein>
    <submittedName>
        <fullName evidence="1">MarR family transcriptional regulator</fullName>
    </submittedName>
</protein>
<accession>A0ACD1E2S0</accession>
<name>A0ACD1E2S0_9MICO</name>